<dbReference type="Pfam" id="PF22917">
    <property type="entry name" value="PRISE"/>
    <property type="match status" value="1"/>
</dbReference>
<gene>
    <name evidence="2" type="ORF">LTR69_011239</name>
</gene>
<name>A0ABR0IUT1_9EURO</name>
<organism evidence="2 3">
    <name type="scientific">Exophiala sideris</name>
    <dbReference type="NCBI Taxonomy" id="1016849"/>
    <lineage>
        <taxon>Eukaryota</taxon>
        <taxon>Fungi</taxon>
        <taxon>Dikarya</taxon>
        <taxon>Ascomycota</taxon>
        <taxon>Pezizomycotina</taxon>
        <taxon>Eurotiomycetes</taxon>
        <taxon>Chaetothyriomycetidae</taxon>
        <taxon>Chaetothyriales</taxon>
        <taxon>Herpotrichiellaceae</taxon>
        <taxon>Exophiala</taxon>
    </lineage>
</organism>
<dbReference type="InterPro" id="IPR055222">
    <property type="entry name" value="PRISE-like_Rossmann-fold"/>
</dbReference>
<dbReference type="PANTHER" id="PTHR32487">
    <property type="entry name" value="3-OXO-DELTA(4,5)-STEROID 5-BETA-REDUCTASE"/>
    <property type="match status" value="1"/>
</dbReference>
<dbReference type="Gene3D" id="3.40.50.720">
    <property type="entry name" value="NAD(P)-binding Rossmann-like Domain"/>
    <property type="match status" value="1"/>
</dbReference>
<keyword evidence="3" id="KW-1185">Reference proteome</keyword>
<dbReference type="CDD" id="cd08948">
    <property type="entry name" value="5beta-POR_like_SDR_a"/>
    <property type="match status" value="1"/>
</dbReference>
<protein>
    <recommendedName>
        <fullName evidence="1">PRISE-like Rossmann-fold domain-containing protein</fullName>
    </recommendedName>
</protein>
<feature type="domain" description="PRISE-like Rossmann-fold" evidence="1">
    <location>
        <begin position="9"/>
        <end position="318"/>
    </location>
</feature>
<sequence length="402" mass="45253">MAPTSPKVAFVAGCNGVTGNAIVEHLIRQPKEEWSHIIISSRSPLKNFWQDSRVDFVALDFLEPVEALVAKMAPMCGSVTHAYFTSYVHTDDFTKLRDYNVPLFKNFLTALDTVAGSSLQRVCLQTGGKHYGVHLGPVPNPCRETDPRYKDNGLNFYYPQEDFMFELSEKRNWSWNVIRPNGIIGFTPGKNGMSGAITLALYMLVCKELGEVPRFPGNKYFYNCVDDSSYAPNIADMSVWATTHEHTKNEAFNSVNGDTIVWRYHFQNLGKYFGIDIPEQTEFSAAGEGTQLAHSFRMEDWAKDKKPVWEKICEKYGGDKNAFDWGSWFFFDWTLGKAWPTLSSLTKARSFGWTRYDDTLATWIDTFKALENGGVLPKNRVLLAGSQLGKSLQNGSTSNGVA</sequence>
<dbReference type="EMBL" id="JAVRRF010000050">
    <property type="protein sequence ID" value="KAK5048825.1"/>
    <property type="molecule type" value="Genomic_DNA"/>
</dbReference>
<dbReference type="SUPFAM" id="SSF51735">
    <property type="entry name" value="NAD(P)-binding Rossmann-fold domains"/>
    <property type="match status" value="1"/>
</dbReference>
<dbReference type="PANTHER" id="PTHR32487:SF0">
    <property type="entry name" value="3-OXO-DELTA(4,5)-STEROID 5-BETA-REDUCTASE"/>
    <property type="match status" value="1"/>
</dbReference>
<evidence type="ECO:0000259" key="1">
    <source>
        <dbReference type="Pfam" id="PF22917"/>
    </source>
</evidence>
<evidence type="ECO:0000313" key="3">
    <source>
        <dbReference type="Proteomes" id="UP001345691"/>
    </source>
</evidence>
<dbReference type="InterPro" id="IPR036291">
    <property type="entry name" value="NAD(P)-bd_dom_sf"/>
</dbReference>
<dbReference type="Proteomes" id="UP001345691">
    <property type="component" value="Unassembled WGS sequence"/>
</dbReference>
<comment type="caution">
    <text evidence="2">The sequence shown here is derived from an EMBL/GenBank/DDBJ whole genome shotgun (WGS) entry which is preliminary data.</text>
</comment>
<proteinExistence type="predicted"/>
<reference evidence="2 3" key="1">
    <citation type="submission" date="2023-08" db="EMBL/GenBank/DDBJ databases">
        <title>Black Yeasts Isolated from many extreme environments.</title>
        <authorList>
            <person name="Coleine C."/>
            <person name="Stajich J.E."/>
            <person name="Selbmann L."/>
        </authorList>
    </citation>
    <scope>NUCLEOTIDE SEQUENCE [LARGE SCALE GENOMIC DNA]</scope>
    <source>
        <strain evidence="2 3">CCFEE 6328</strain>
    </source>
</reference>
<accession>A0ABR0IUT1</accession>
<evidence type="ECO:0000313" key="2">
    <source>
        <dbReference type="EMBL" id="KAK5048825.1"/>
    </source>
</evidence>